<reference evidence="3" key="1">
    <citation type="journal article" date="2014" name="Front. Microbiol.">
        <title>High frequency of phylogenetically diverse reductive dehalogenase-homologous genes in deep subseafloor sedimentary metagenomes.</title>
        <authorList>
            <person name="Kawai M."/>
            <person name="Futagami T."/>
            <person name="Toyoda A."/>
            <person name="Takaki Y."/>
            <person name="Nishi S."/>
            <person name="Hori S."/>
            <person name="Arai W."/>
            <person name="Tsubouchi T."/>
            <person name="Morono Y."/>
            <person name="Uchiyama I."/>
            <person name="Ito T."/>
            <person name="Fujiyama A."/>
            <person name="Inagaki F."/>
            <person name="Takami H."/>
        </authorList>
    </citation>
    <scope>NUCLEOTIDE SEQUENCE</scope>
    <source>
        <strain evidence="3">Expedition CK06-06</strain>
    </source>
</reference>
<dbReference type="GO" id="GO:0030288">
    <property type="term" value="C:outer membrane-bounded periplasmic space"/>
    <property type="evidence" value="ECO:0007669"/>
    <property type="project" value="TreeGrafter"/>
</dbReference>
<comment type="caution">
    <text evidence="3">The sequence shown here is derived from an EMBL/GenBank/DDBJ whole genome shotgun (WGS) entry which is preliminary data.</text>
</comment>
<dbReference type="InterPro" id="IPR036950">
    <property type="entry name" value="PBP_transglycosylase"/>
</dbReference>
<feature type="domain" description="Glycosyl transferase family 51" evidence="2">
    <location>
        <begin position="53"/>
        <end position="160"/>
    </location>
</feature>
<dbReference type="InterPro" id="IPR050396">
    <property type="entry name" value="Glycosyltr_51/Transpeptidase"/>
</dbReference>
<dbReference type="SUPFAM" id="SSF53955">
    <property type="entry name" value="Lysozyme-like"/>
    <property type="match status" value="1"/>
</dbReference>
<dbReference type="AlphaFoldDB" id="X1DDI6"/>
<dbReference type="PANTHER" id="PTHR32282:SF33">
    <property type="entry name" value="PEPTIDOGLYCAN GLYCOSYLTRANSFERASE"/>
    <property type="match status" value="1"/>
</dbReference>
<dbReference type="GO" id="GO:0008955">
    <property type="term" value="F:peptidoglycan glycosyltransferase activity"/>
    <property type="evidence" value="ECO:0007669"/>
    <property type="project" value="TreeGrafter"/>
</dbReference>
<evidence type="ECO:0000256" key="1">
    <source>
        <dbReference type="ARBA" id="ARBA00022679"/>
    </source>
</evidence>
<organism evidence="3">
    <name type="scientific">marine sediment metagenome</name>
    <dbReference type="NCBI Taxonomy" id="412755"/>
    <lineage>
        <taxon>unclassified sequences</taxon>
        <taxon>metagenomes</taxon>
        <taxon>ecological metagenomes</taxon>
    </lineage>
</organism>
<evidence type="ECO:0000259" key="2">
    <source>
        <dbReference type="Pfam" id="PF00912"/>
    </source>
</evidence>
<name>X1DDI6_9ZZZZ</name>
<keyword evidence="1" id="KW-0808">Transferase</keyword>
<feature type="non-terminal residue" evidence="3">
    <location>
        <position position="162"/>
    </location>
</feature>
<dbReference type="InterPro" id="IPR023346">
    <property type="entry name" value="Lysozyme-like_dom_sf"/>
</dbReference>
<dbReference type="GO" id="GO:0009252">
    <property type="term" value="P:peptidoglycan biosynthetic process"/>
    <property type="evidence" value="ECO:0007669"/>
    <property type="project" value="TreeGrafter"/>
</dbReference>
<sequence>MAVQLLITFVFSGILIFAFQAVASFFEDLPKPKLEDFSPTESALTSKIYAADGALIATFHGEENRELVSYQQIPRNLINAVIAIEDERFYQHQGFDIEGIIRSFIINLVSGEIEQGATTITQGYIKNVYIPEEKYDITYERKIKEAALAYQLEQIYSKKKYW</sequence>
<accession>X1DDI6</accession>
<dbReference type="Gene3D" id="1.10.3810.10">
    <property type="entry name" value="Biosynthetic peptidoglycan transglycosylase-like"/>
    <property type="match status" value="1"/>
</dbReference>
<dbReference type="EMBL" id="BART01031991">
    <property type="protein sequence ID" value="GAH18282.1"/>
    <property type="molecule type" value="Genomic_DNA"/>
</dbReference>
<dbReference type="Pfam" id="PF00912">
    <property type="entry name" value="Transgly"/>
    <property type="match status" value="1"/>
</dbReference>
<gene>
    <name evidence="3" type="ORF">S01H4_55428</name>
</gene>
<evidence type="ECO:0000313" key="3">
    <source>
        <dbReference type="EMBL" id="GAH18282.1"/>
    </source>
</evidence>
<proteinExistence type="predicted"/>
<dbReference type="PANTHER" id="PTHR32282">
    <property type="entry name" value="BINDING PROTEIN TRANSPEPTIDASE, PUTATIVE-RELATED"/>
    <property type="match status" value="1"/>
</dbReference>
<protein>
    <recommendedName>
        <fullName evidence="2">Glycosyl transferase family 51 domain-containing protein</fullName>
    </recommendedName>
</protein>
<dbReference type="InterPro" id="IPR001264">
    <property type="entry name" value="Glyco_trans_51"/>
</dbReference>